<proteinExistence type="predicted"/>
<keyword evidence="1" id="KW-1133">Transmembrane helix</keyword>
<organism evidence="2">
    <name type="scientific">marine sediment metagenome</name>
    <dbReference type="NCBI Taxonomy" id="412755"/>
    <lineage>
        <taxon>unclassified sequences</taxon>
        <taxon>metagenomes</taxon>
        <taxon>ecological metagenomes</taxon>
    </lineage>
</organism>
<evidence type="ECO:0008006" key="3">
    <source>
        <dbReference type="Google" id="ProtNLM"/>
    </source>
</evidence>
<feature type="transmembrane region" description="Helical" evidence="1">
    <location>
        <begin position="67"/>
        <end position="90"/>
    </location>
</feature>
<protein>
    <recommendedName>
        <fullName evidence="3">Terminase large subunit gp17-like C-terminal domain-containing protein</fullName>
    </recommendedName>
</protein>
<dbReference type="EMBL" id="LAZR01000801">
    <property type="protein sequence ID" value="KKN57459.1"/>
    <property type="molecule type" value="Genomic_DNA"/>
</dbReference>
<keyword evidence="1" id="KW-0472">Membrane</keyword>
<comment type="caution">
    <text evidence="2">The sequence shown here is derived from an EMBL/GenBank/DDBJ whole genome shotgun (WGS) entry which is preliminary data.</text>
</comment>
<accession>A0A0F9RRY9</accession>
<name>A0A0F9RRY9_9ZZZZ</name>
<reference evidence="2" key="1">
    <citation type="journal article" date="2015" name="Nature">
        <title>Complex archaea that bridge the gap between prokaryotes and eukaryotes.</title>
        <authorList>
            <person name="Spang A."/>
            <person name="Saw J.H."/>
            <person name="Jorgensen S.L."/>
            <person name="Zaremba-Niedzwiedzka K."/>
            <person name="Martijn J."/>
            <person name="Lind A.E."/>
            <person name="van Eijk R."/>
            <person name="Schleper C."/>
            <person name="Guy L."/>
            <person name="Ettema T.J."/>
        </authorList>
    </citation>
    <scope>NUCLEOTIDE SEQUENCE</scope>
</reference>
<dbReference type="Gene3D" id="3.40.50.300">
    <property type="entry name" value="P-loop containing nucleotide triphosphate hydrolases"/>
    <property type="match status" value="1"/>
</dbReference>
<dbReference type="InterPro" id="IPR027417">
    <property type="entry name" value="P-loop_NTPase"/>
</dbReference>
<dbReference type="Gene3D" id="3.30.420.240">
    <property type="match status" value="1"/>
</dbReference>
<keyword evidence="1" id="KW-0812">Transmembrane</keyword>
<sequence>MQRQTPKIEWCKCNEDVAYFIDNYVQIYDAVEGDWISFNLWPVQFDVVEKLESSLLLVILKARQEGLTWLILSYILWLMIFRPVATALLFSRRDREAVYMLTGRLKEMYKRLPRWMQARSILQDNDHEWRLSNGSEARAFPTTAGDSYTATIVLVDEADLVPDLNQLMRAVKPTIDAGGRMILLSRADKSKPESEFKKIYRAARQKITSWSSIFLPWYARPDRTDEWYEAQKVDIQARTGSLDDLYEQYPATDTEALSPRVLDKRISPLWLEACFSEKEEIFPVKAPAIPGLVIYEAYVSNQEYCIGADLAEGNPTSNDSALTVIRKDTGEEVAKLSGKYQPSTFAAHVDAIGIYYGFAAVMPERNNHGHAFILWLQDNSPLEILRGHDGKPGWLSSSKGKTILYDAGADAFRHKETMLHTFETYTQLASVEGSTLRAPEGLPEDLADSYCLVLAGLLAPGGLHVGTNPMAGYRG</sequence>
<dbReference type="AlphaFoldDB" id="A0A0F9RRY9"/>
<evidence type="ECO:0000256" key="1">
    <source>
        <dbReference type="SAM" id="Phobius"/>
    </source>
</evidence>
<evidence type="ECO:0000313" key="2">
    <source>
        <dbReference type="EMBL" id="KKN57459.1"/>
    </source>
</evidence>
<gene>
    <name evidence="2" type="ORF">LCGC14_0561710</name>
</gene>